<comment type="caution">
    <text evidence="3">The sequence shown here is derived from an EMBL/GenBank/DDBJ whole genome shotgun (WGS) entry which is preliminary data.</text>
</comment>
<dbReference type="EMBL" id="JBEWYP010000003">
    <property type="protein sequence ID" value="MET7029158.1"/>
    <property type="molecule type" value="Genomic_DNA"/>
</dbReference>
<feature type="region of interest" description="Disordered" evidence="1">
    <location>
        <begin position="103"/>
        <end position="131"/>
    </location>
</feature>
<dbReference type="RefSeq" id="WP_354617982.1">
    <property type="nucleotide sequence ID" value="NZ_JBEWYP010000003.1"/>
</dbReference>
<keyword evidence="4" id="KW-1185">Reference proteome</keyword>
<protein>
    <recommendedName>
        <fullName evidence="5">DUF4142 domain-containing protein</fullName>
    </recommendedName>
</protein>
<feature type="region of interest" description="Disordered" evidence="1">
    <location>
        <begin position="204"/>
        <end position="232"/>
    </location>
</feature>
<sequence>MKKIRISIIGLLLLGSTALMAQNVKEAIQDHHQIRVDKTTLARDEAELKAFDTHSHNFKMAINTKNIGAAKRNQTILLASMSREISQTEVKIARAKREVVQSTREIQTDRRENRRNRRQYVGSNDDHRDIARDRRDTRDDIRDKKDDVLDLKELEARLGHQRALFQTIKNISYSDMNKVVKLELHKNILQKFMGTMKADLAETKEELREDKRELAEDRRERRDDRRERREKY</sequence>
<proteinExistence type="predicted"/>
<accession>A0ABV2TV68</accession>
<reference evidence="3 4" key="1">
    <citation type="submission" date="2024-07" db="EMBL/GenBank/DDBJ databases">
        <title>The genome sequence of type strain Sediminicola luteus GDMCC 1.2596T.</title>
        <authorList>
            <person name="Liu Y."/>
        </authorList>
    </citation>
    <scope>NUCLEOTIDE SEQUENCE [LARGE SCALE GENOMIC DNA]</scope>
    <source>
        <strain evidence="3 4">GDMCC 1.2596</strain>
    </source>
</reference>
<evidence type="ECO:0008006" key="5">
    <source>
        <dbReference type="Google" id="ProtNLM"/>
    </source>
</evidence>
<dbReference type="Proteomes" id="UP001549773">
    <property type="component" value="Unassembled WGS sequence"/>
</dbReference>
<keyword evidence="2" id="KW-0732">Signal</keyword>
<evidence type="ECO:0000313" key="3">
    <source>
        <dbReference type="EMBL" id="MET7029158.1"/>
    </source>
</evidence>
<feature type="chain" id="PRO_5046239477" description="DUF4142 domain-containing protein" evidence="2">
    <location>
        <begin position="22"/>
        <end position="232"/>
    </location>
</feature>
<feature type="signal peptide" evidence="2">
    <location>
        <begin position="1"/>
        <end position="21"/>
    </location>
</feature>
<evidence type="ECO:0000313" key="4">
    <source>
        <dbReference type="Proteomes" id="UP001549773"/>
    </source>
</evidence>
<evidence type="ECO:0000256" key="1">
    <source>
        <dbReference type="SAM" id="MobiDB-lite"/>
    </source>
</evidence>
<evidence type="ECO:0000256" key="2">
    <source>
        <dbReference type="SAM" id="SignalP"/>
    </source>
</evidence>
<gene>
    <name evidence="3" type="ORF">ABXZ32_07115</name>
</gene>
<organism evidence="3 4">
    <name type="scientific">Sediminicola luteus</name>
    <dbReference type="NCBI Taxonomy" id="319238"/>
    <lineage>
        <taxon>Bacteria</taxon>
        <taxon>Pseudomonadati</taxon>
        <taxon>Bacteroidota</taxon>
        <taxon>Flavobacteriia</taxon>
        <taxon>Flavobacteriales</taxon>
        <taxon>Flavobacteriaceae</taxon>
        <taxon>Sediminicola</taxon>
    </lineage>
</organism>
<name>A0ABV2TV68_9FLAO</name>